<reference evidence="2 3" key="1">
    <citation type="submission" date="2019-06" db="EMBL/GenBank/DDBJ databases">
        <title>Sequencing the genomes of 1000 actinobacteria strains.</title>
        <authorList>
            <person name="Klenk H.-P."/>
        </authorList>
    </citation>
    <scope>NUCLEOTIDE SEQUENCE [LARGE SCALE GENOMIC DNA]</scope>
    <source>
        <strain evidence="2 3">DSM 12335</strain>
    </source>
</reference>
<dbReference type="Proteomes" id="UP000319516">
    <property type="component" value="Unassembled WGS sequence"/>
</dbReference>
<dbReference type="OrthoDB" id="5510591at2"/>
<dbReference type="CDD" id="cd05269">
    <property type="entry name" value="TMR_SDR_a"/>
    <property type="match status" value="1"/>
</dbReference>
<dbReference type="SUPFAM" id="SSF51735">
    <property type="entry name" value="NAD(P)-binding Rossmann-fold domains"/>
    <property type="match status" value="1"/>
</dbReference>
<evidence type="ECO:0000313" key="3">
    <source>
        <dbReference type="Proteomes" id="UP000319516"/>
    </source>
</evidence>
<dbReference type="Pfam" id="PF05368">
    <property type="entry name" value="NmrA"/>
    <property type="match status" value="1"/>
</dbReference>
<proteinExistence type="predicted"/>
<dbReference type="InterPro" id="IPR052718">
    <property type="entry name" value="NmrA-type_oxidoreductase"/>
</dbReference>
<dbReference type="PANTHER" id="PTHR47129:SF1">
    <property type="entry name" value="NMRA-LIKE DOMAIN-CONTAINING PROTEIN"/>
    <property type="match status" value="1"/>
</dbReference>
<dbReference type="RefSeq" id="WP_141785271.1">
    <property type="nucleotide sequence ID" value="NZ_BAAAIK010000010.1"/>
</dbReference>
<dbReference type="PANTHER" id="PTHR47129">
    <property type="entry name" value="QUINONE OXIDOREDUCTASE 2"/>
    <property type="match status" value="1"/>
</dbReference>
<dbReference type="InterPro" id="IPR036291">
    <property type="entry name" value="NAD(P)-bd_dom_sf"/>
</dbReference>
<gene>
    <name evidence="2" type="ORF">FB467_2381</name>
</gene>
<evidence type="ECO:0000313" key="2">
    <source>
        <dbReference type="EMBL" id="TQL51241.1"/>
    </source>
</evidence>
<dbReference type="Gene3D" id="3.40.50.720">
    <property type="entry name" value="NAD(P)-binding Rossmann-like Domain"/>
    <property type="match status" value="1"/>
</dbReference>
<name>A0A542YT55_9MICO</name>
<protein>
    <submittedName>
        <fullName evidence="2">NAD(P)H dehydrogenase (Quinone)</fullName>
    </submittedName>
</protein>
<evidence type="ECO:0000259" key="1">
    <source>
        <dbReference type="Pfam" id="PF05368"/>
    </source>
</evidence>
<feature type="domain" description="NmrA-like" evidence="1">
    <location>
        <begin position="4"/>
        <end position="246"/>
    </location>
</feature>
<keyword evidence="3" id="KW-1185">Reference proteome</keyword>
<dbReference type="EMBL" id="VFOP01000001">
    <property type="protein sequence ID" value="TQL51241.1"/>
    <property type="molecule type" value="Genomic_DNA"/>
</dbReference>
<comment type="caution">
    <text evidence="2">The sequence shown here is derived from an EMBL/GenBank/DDBJ whole genome shotgun (WGS) entry which is preliminary data.</text>
</comment>
<accession>A0A542YT55</accession>
<dbReference type="AlphaFoldDB" id="A0A542YT55"/>
<organism evidence="2 3">
    <name type="scientific">Ornithinicoccus hortensis</name>
    <dbReference type="NCBI Taxonomy" id="82346"/>
    <lineage>
        <taxon>Bacteria</taxon>
        <taxon>Bacillati</taxon>
        <taxon>Actinomycetota</taxon>
        <taxon>Actinomycetes</taxon>
        <taxon>Micrococcales</taxon>
        <taxon>Intrasporangiaceae</taxon>
        <taxon>Ornithinicoccus</taxon>
    </lineage>
</organism>
<sequence>MNYVVTGATGPFGRHVIETLLARGVAAADVVAVGRSVDKISDLAERGVQVRAASYDDPEALRTALEGAGTVLLVSGSEVGQRVQQHQNVIDAAVAVGAGRIVYTSLVNAREAGLQLAAEHVATEQALAGSGLAHTVLRNGWYLENYTDQIGNYVANGAVLGSAGEGRISAATRADLAEAAATVLLDESHTGKVYELGMDDAFTLAELAEAVSVASGTAVTYRDLPGEEFQQALVGAGLPESFATVLADTDRGIRDGALHTDTGDLARLLGRPATSMPEAVRAALVAS</sequence>
<dbReference type="InterPro" id="IPR008030">
    <property type="entry name" value="NmrA-like"/>
</dbReference>
<dbReference type="Gene3D" id="3.90.25.10">
    <property type="entry name" value="UDP-galactose 4-epimerase, domain 1"/>
    <property type="match status" value="1"/>
</dbReference>